<evidence type="ECO:0000256" key="4">
    <source>
        <dbReference type="ARBA" id="ARBA00010763"/>
    </source>
</evidence>
<dbReference type="FunFam" id="3.40.980.10:FF:000004">
    <property type="entry name" value="Molybdopterin molybdenumtransferase"/>
    <property type="match status" value="1"/>
</dbReference>
<dbReference type="EC" id="2.10.1.1" evidence="5 13"/>
<gene>
    <name evidence="15" type="ORF">JHC10_04830</name>
    <name evidence="16" type="ORF">JHC11_10480</name>
</gene>
<dbReference type="EMBL" id="JAEMOP010000009">
    <property type="protein sequence ID" value="MBJ7316405.1"/>
    <property type="molecule type" value="Genomic_DNA"/>
</dbReference>
<dbReference type="UniPathway" id="UPA00344"/>
<dbReference type="SUPFAM" id="SSF63867">
    <property type="entry name" value="MoeA C-terminal domain-like"/>
    <property type="match status" value="1"/>
</dbReference>
<dbReference type="Proteomes" id="UP000621390">
    <property type="component" value="Unassembled WGS sequence"/>
</dbReference>
<dbReference type="NCBIfam" id="TIGR00177">
    <property type="entry name" value="molyb_syn"/>
    <property type="match status" value="1"/>
</dbReference>
<dbReference type="FunFam" id="2.170.190.11:FF:000001">
    <property type="entry name" value="Molybdopterin molybdenumtransferase"/>
    <property type="match status" value="1"/>
</dbReference>
<dbReference type="InterPro" id="IPR001453">
    <property type="entry name" value="MoaB/Mog_dom"/>
</dbReference>
<proteinExistence type="inferred from homology"/>
<dbReference type="InterPro" id="IPR036425">
    <property type="entry name" value="MoaB/Mog-like_dom_sf"/>
</dbReference>
<dbReference type="SMART" id="SM00852">
    <property type="entry name" value="MoCF_biosynth"/>
    <property type="match status" value="1"/>
</dbReference>
<comment type="cofactor">
    <cofactor evidence="1 13">
        <name>Mg(2+)</name>
        <dbReference type="ChEBI" id="CHEBI:18420"/>
    </cofactor>
</comment>
<feature type="domain" description="MoaB/Mog" evidence="14">
    <location>
        <begin position="182"/>
        <end position="319"/>
    </location>
</feature>
<evidence type="ECO:0000256" key="13">
    <source>
        <dbReference type="RuleBase" id="RU365090"/>
    </source>
</evidence>
<dbReference type="Gene3D" id="3.40.980.10">
    <property type="entry name" value="MoaB/Mog-like domain"/>
    <property type="match status" value="1"/>
</dbReference>
<dbReference type="InterPro" id="IPR036135">
    <property type="entry name" value="MoeA_linker/N_sf"/>
</dbReference>
<dbReference type="AlphaFoldDB" id="A0A8I1GA14"/>
<comment type="pathway">
    <text evidence="3 13">Cofactor biosynthesis; molybdopterin biosynthesis.</text>
</comment>
<dbReference type="NCBIfam" id="NF045515">
    <property type="entry name" value="Glp_gephyrin"/>
    <property type="match status" value="1"/>
</dbReference>
<comment type="caution">
    <text evidence="16">The sequence shown here is derived from an EMBL/GenBank/DDBJ whole genome shotgun (WGS) entry which is preliminary data.</text>
</comment>
<evidence type="ECO:0000256" key="6">
    <source>
        <dbReference type="ARBA" id="ARBA00021108"/>
    </source>
</evidence>
<evidence type="ECO:0000256" key="9">
    <source>
        <dbReference type="ARBA" id="ARBA00022723"/>
    </source>
</evidence>
<evidence type="ECO:0000256" key="10">
    <source>
        <dbReference type="ARBA" id="ARBA00022842"/>
    </source>
</evidence>
<dbReference type="PANTHER" id="PTHR10192">
    <property type="entry name" value="MOLYBDOPTERIN BIOSYNTHESIS PROTEIN"/>
    <property type="match status" value="1"/>
</dbReference>
<dbReference type="CDD" id="cd00887">
    <property type="entry name" value="MoeA"/>
    <property type="match status" value="1"/>
</dbReference>
<sequence length="409" mass="43840">MSNPSLMPVEQALENMLNTVSTITDKETVELSEALGRILNRPVNSTLDVPGYDNSAMDGYAVRSSEAKKGSRLKVVGVAAAGHPYNDAIPENGCVRIMTGAPIPDSVDAVIIQENTEANQDKSEITVLQNVAESDNIRRRGSDIALGEEVIATGTRLSPVDIGLLASLGIEEVAVYRRPKIAVFSTGDELVAPGGKLKSGQIFDSNRYLLLAMLEKMGVEVVNLGRLNDDLEAISQALQDATQSCDAVITSGGVSVGDADFTKTALEQLGSVSFWKVAMKPGKPFAFGKLKDTWFFGLPGNPVAAAVTMDQLTQPVLKHLAGEKHISTESYQATAAEYLKKRPGRADFQRGWFEQDNNGQLKVSSAGSQSSAVLSTLKRANCFIRLEQDRGPVNAGEEVAILPFSSLLR</sequence>
<evidence type="ECO:0000313" key="17">
    <source>
        <dbReference type="Proteomes" id="UP000621390"/>
    </source>
</evidence>
<dbReference type="FunFam" id="2.40.340.10:FF:000003">
    <property type="entry name" value="Molybdopterin molybdenumtransferase"/>
    <property type="match status" value="1"/>
</dbReference>
<keyword evidence="10 13" id="KW-0460">Magnesium</keyword>
<comment type="function">
    <text evidence="2 13">Catalyzes the insertion of molybdate into adenylated molybdopterin with the concomitant release of AMP.</text>
</comment>
<reference evidence="16 18" key="1">
    <citation type="submission" date="2020-09" db="EMBL/GenBank/DDBJ databases">
        <title>Draft Genomes of Bacterial Isolates from North Pond Shallow Sediments.</title>
        <authorList>
            <person name="Kiel Reese B."/>
            <person name="Mullis M."/>
            <person name="Weisend R.E."/>
        </authorList>
    </citation>
    <scope>NUCLEOTIDE SEQUENCE</scope>
    <source>
        <strain evidence="16">KJE-2</strain>
        <strain evidence="15 18">KJE-3</strain>
    </source>
</reference>
<dbReference type="Pfam" id="PF00994">
    <property type="entry name" value="MoCF_biosynth"/>
    <property type="match status" value="1"/>
</dbReference>
<evidence type="ECO:0000259" key="14">
    <source>
        <dbReference type="SMART" id="SM00852"/>
    </source>
</evidence>
<dbReference type="GO" id="GO:0006777">
    <property type="term" value="P:Mo-molybdopterin cofactor biosynthetic process"/>
    <property type="evidence" value="ECO:0007669"/>
    <property type="project" value="UniProtKB-UniRule"/>
</dbReference>
<evidence type="ECO:0000256" key="2">
    <source>
        <dbReference type="ARBA" id="ARBA00002901"/>
    </source>
</evidence>
<dbReference type="InterPro" id="IPR005110">
    <property type="entry name" value="MoeA_linker/N"/>
</dbReference>
<evidence type="ECO:0000256" key="7">
    <source>
        <dbReference type="ARBA" id="ARBA00022505"/>
    </source>
</evidence>
<dbReference type="InterPro" id="IPR008284">
    <property type="entry name" value="MoCF_biosynth_CS"/>
</dbReference>
<dbReference type="GO" id="GO:0061599">
    <property type="term" value="F:molybdopterin molybdotransferase activity"/>
    <property type="evidence" value="ECO:0007669"/>
    <property type="project" value="UniProtKB-UniRule"/>
</dbReference>
<keyword evidence="8 13" id="KW-0808">Transferase</keyword>
<dbReference type="Proteomes" id="UP000655994">
    <property type="component" value="Unassembled WGS sequence"/>
</dbReference>
<dbReference type="Gene3D" id="2.40.340.10">
    <property type="entry name" value="MoeA, C-terminal, domain IV"/>
    <property type="match status" value="1"/>
</dbReference>
<dbReference type="Pfam" id="PF03454">
    <property type="entry name" value="MoeA_C"/>
    <property type="match status" value="1"/>
</dbReference>
<comment type="similarity">
    <text evidence="4 13">Belongs to the MoeA family.</text>
</comment>
<dbReference type="Gene3D" id="3.90.105.10">
    <property type="entry name" value="Molybdopterin biosynthesis moea protein, domain 2"/>
    <property type="match status" value="1"/>
</dbReference>
<evidence type="ECO:0000256" key="1">
    <source>
        <dbReference type="ARBA" id="ARBA00001946"/>
    </source>
</evidence>
<dbReference type="Pfam" id="PF03453">
    <property type="entry name" value="MoeA_N"/>
    <property type="match status" value="1"/>
</dbReference>
<dbReference type="GO" id="GO:0046872">
    <property type="term" value="F:metal ion binding"/>
    <property type="evidence" value="ECO:0007669"/>
    <property type="project" value="UniProtKB-UniRule"/>
</dbReference>
<keyword evidence="11 13" id="KW-0501">Molybdenum cofactor biosynthesis</keyword>
<dbReference type="GO" id="GO:0005829">
    <property type="term" value="C:cytosol"/>
    <property type="evidence" value="ECO:0007669"/>
    <property type="project" value="TreeGrafter"/>
</dbReference>
<organism evidence="16 17">
    <name type="scientific">Idiomarina abyssalis</name>
    <dbReference type="NCBI Taxonomy" id="86102"/>
    <lineage>
        <taxon>Bacteria</taxon>
        <taxon>Pseudomonadati</taxon>
        <taxon>Pseudomonadota</taxon>
        <taxon>Gammaproteobacteria</taxon>
        <taxon>Alteromonadales</taxon>
        <taxon>Idiomarinaceae</taxon>
        <taxon>Idiomarina</taxon>
    </lineage>
</organism>
<evidence type="ECO:0000256" key="5">
    <source>
        <dbReference type="ARBA" id="ARBA00013269"/>
    </source>
</evidence>
<keyword evidence="9 13" id="KW-0479">Metal-binding</keyword>
<dbReference type="SUPFAM" id="SSF53218">
    <property type="entry name" value="Molybdenum cofactor biosynthesis proteins"/>
    <property type="match status" value="1"/>
</dbReference>
<dbReference type="InterPro" id="IPR005111">
    <property type="entry name" value="MoeA_C_domain_IV"/>
</dbReference>
<comment type="catalytic activity">
    <reaction evidence="12">
        <text>adenylyl-molybdopterin + molybdate = Mo-molybdopterin + AMP + H(+)</text>
        <dbReference type="Rhea" id="RHEA:35047"/>
        <dbReference type="ChEBI" id="CHEBI:15378"/>
        <dbReference type="ChEBI" id="CHEBI:36264"/>
        <dbReference type="ChEBI" id="CHEBI:62727"/>
        <dbReference type="ChEBI" id="CHEBI:71302"/>
        <dbReference type="ChEBI" id="CHEBI:456215"/>
        <dbReference type="EC" id="2.10.1.1"/>
    </reaction>
</comment>
<dbReference type="EMBL" id="JAEMOS010000011">
    <property type="protein sequence ID" value="MBJ7266266.1"/>
    <property type="molecule type" value="Genomic_DNA"/>
</dbReference>
<evidence type="ECO:0000256" key="12">
    <source>
        <dbReference type="ARBA" id="ARBA00047317"/>
    </source>
</evidence>
<protein>
    <recommendedName>
        <fullName evidence="6 13">Molybdopterin molybdenumtransferase</fullName>
        <ecNumber evidence="5 13">2.10.1.1</ecNumber>
    </recommendedName>
</protein>
<evidence type="ECO:0000256" key="8">
    <source>
        <dbReference type="ARBA" id="ARBA00022679"/>
    </source>
</evidence>
<dbReference type="Gene3D" id="2.170.190.11">
    <property type="entry name" value="Molybdopterin biosynthesis moea protein, domain 3"/>
    <property type="match status" value="1"/>
</dbReference>
<dbReference type="RefSeq" id="WP_199494016.1">
    <property type="nucleotide sequence ID" value="NZ_JAEMOO010000005.1"/>
</dbReference>
<dbReference type="PANTHER" id="PTHR10192:SF5">
    <property type="entry name" value="GEPHYRIN"/>
    <property type="match status" value="1"/>
</dbReference>
<evidence type="ECO:0000256" key="11">
    <source>
        <dbReference type="ARBA" id="ARBA00023150"/>
    </source>
</evidence>
<accession>A0A8I1GA14</accession>
<dbReference type="InterPro" id="IPR038987">
    <property type="entry name" value="MoeA-like"/>
</dbReference>
<evidence type="ECO:0000256" key="3">
    <source>
        <dbReference type="ARBA" id="ARBA00005046"/>
    </source>
</evidence>
<evidence type="ECO:0000313" key="18">
    <source>
        <dbReference type="Proteomes" id="UP000655994"/>
    </source>
</evidence>
<dbReference type="PROSITE" id="PS01079">
    <property type="entry name" value="MOCF_BIOSYNTHESIS_2"/>
    <property type="match status" value="1"/>
</dbReference>
<keyword evidence="18" id="KW-1185">Reference proteome</keyword>
<dbReference type="InterPro" id="IPR036688">
    <property type="entry name" value="MoeA_C_domain_IV_sf"/>
</dbReference>
<evidence type="ECO:0000313" key="15">
    <source>
        <dbReference type="EMBL" id="MBJ7266266.1"/>
    </source>
</evidence>
<dbReference type="SUPFAM" id="SSF63882">
    <property type="entry name" value="MoeA N-terminal region -like"/>
    <property type="match status" value="1"/>
</dbReference>
<name>A0A8I1GA14_9GAMM</name>
<evidence type="ECO:0000313" key="16">
    <source>
        <dbReference type="EMBL" id="MBJ7316405.1"/>
    </source>
</evidence>
<keyword evidence="7 13" id="KW-0500">Molybdenum</keyword>